<dbReference type="KEGG" id="aoce:111566715"/>
<organism evidence="4 5">
    <name type="scientific">Amphiprion ocellaris</name>
    <name type="common">Clown anemonefish</name>
    <dbReference type="NCBI Taxonomy" id="80972"/>
    <lineage>
        <taxon>Eukaryota</taxon>
        <taxon>Metazoa</taxon>
        <taxon>Chordata</taxon>
        <taxon>Craniata</taxon>
        <taxon>Vertebrata</taxon>
        <taxon>Euteleostomi</taxon>
        <taxon>Actinopterygii</taxon>
        <taxon>Neopterygii</taxon>
        <taxon>Teleostei</taxon>
        <taxon>Neoteleostei</taxon>
        <taxon>Acanthomorphata</taxon>
        <taxon>Ovalentaria</taxon>
        <taxon>Pomacentridae</taxon>
        <taxon>Amphiprion</taxon>
    </lineage>
</organism>
<dbReference type="PROSITE" id="PS50853">
    <property type="entry name" value="FN3"/>
    <property type="match status" value="2"/>
</dbReference>
<dbReference type="InterPro" id="IPR050991">
    <property type="entry name" value="ECM_Regulatory_Proteins"/>
</dbReference>
<proteinExistence type="predicted"/>
<dbReference type="InterPro" id="IPR003961">
    <property type="entry name" value="FN3_dom"/>
</dbReference>
<feature type="domain" description="Fibronectin type-III" evidence="3">
    <location>
        <begin position="309"/>
        <end position="404"/>
    </location>
</feature>
<dbReference type="AlphaFoldDB" id="A0A3Q1CUR9"/>
<keyword evidence="2" id="KW-0732">Signal</keyword>
<dbReference type="CTD" id="9180"/>
<reference evidence="4" key="3">
    <citation type="submission" date="2025-09" db="UniProtKB">
        <authorList>
            <consortium name="Ensembl"/>
        </authorList>
    </citation>
    <scope>IDENTIFICATION</scope>
</reference>
<evidence type="ECO:0000313" key="4">
    <source>
        <dbReference type="Ensembl" id="ENSAOCP00000031747.2"/>
    </source>
</evidence>
<dbReference type="STRING" id="80972.ENSAOCP00000031747"/>
<evidence type="ECO:0000313" key="5">
    <source>
        <dbReference type="Proteomes" id="UP001501940"/>
    </source>
</evidence>
<evidence type="ECO:0000256" key="1">
    <source>
        <dbReference type="ARBA" id="ARBA00022737"/>
    </source>
</evidence>
<accession>A0A3Q1CUR9</accession>
<feature type="signal peptide" evidence="2">
    <location>
        <begin position="1"/>
        <end position="19"/>
    </location>
</feature>
<dbReference type="RefSeq" id="XP_023123232.2">
    <property type="nucleotide sequence ID" value="XM_023267464.3"/>
</dbReference>
<dbReference type="Proteomes" id="UP001501940">
    <property type="component" value="Chromosome 6"/>
</dbReference>
<dbReference type="SUPFAM" id="SSF49265">
    <property type="entry name" value="Fibronectin type III"/>
    <property type="match status" value="3"/>
</dbReference>
<dbReference type="Pfam" id="PF25552">
    <property type="entry name" value="LIFR_D4"/>
    <property type="match status" value="1"/>
</dbReference>
<keyword evidence="1" id="KW-0677">Repeat</keyword>
<dbReference type="Pfam" id="PF17971">
    <property type="entry name" value="LIFR_D2"/>
    <property type="match status" value="1"/>
</dbReference>
<protein>
    <recommendedName>
        <fullName evidence="3">Fibronectin type-III domain-containing protein</fullName>
    </recommendedName>
</protein>
<dbReference type="Ensembl" id="ENSAOCT00000028002.2">
    <property type="protein sequence ID" value="ENSAOCP00000031747.2"/>
    <property type="gene ID" value="ENSAOCG00000023614.2"/>
</dbReference>
<keyword evidence="5" id="KW-1185">Reference proteome</keyword>
<feature type="domain" description="Fibronectin type-III" evidence="3">
    <location>
        <begin position="600"/>
        <end position="701"/>
    </location>
</feature>
<feature type="chain" id="PRO_5043747371" description="Fibronectin type-III domain-containing protein" evidence="2">
    <location>
        <begin position="20"/>
        <end position="887"/>
    </location>
</feature>
<dbReference type="GeneID" id="111566715"/>
<dbReference type="SMART" id="SM00060">
    <property type="entry name" value="FN3"/>
    <property type="match status" value="5"/>
</dbReference>
<evidence type="ECO:0000256" key="2">
    <source>
        <dbReference type="SAM" id="SignalP"/>
    </source>
</evidence>
<evidence type="ECO:0000259" key="3">
    <source>
        <dbReference type="PROSITE" id="PS50853"/>
    </source>
</evidence>
<dbReference type="Gene3D" id="2.60.40.10">
    <property type="entry name" value="Immunoglobulins"/>
    <property type="match status" value="6"/>
</dbReference>
<dbReference type="PANTHER" id="PTHR46708:SF2">
    <property type="entry name" value="FIBRONECTIN TYPE-III DOMAIN-CONTAINING PROTEIN"/>
    <property type="match status" value="1"/>
</dbReference>
<reference evidence="4 5" key="1">
    <citation type="submission" date="2022-01" db="EMBL/GenBank/DDBJ databases">
        <title>A chromosome-scale genome assembly of the false clownfish, Amphiprion ocellaris.</title>
        <authorList>
            <person name="Ryu T."/>
        </authorList>
    </citation>
    <scope>NUCLEOTIDE SEQUENCE [LARGE SCALE GENOMIC DNA]</scope>
</reference>
<reference evidence="4" key="2">
    <citation type="submission" date="2025-08" db="UniProtKB">
        <authorList>
            <consortium name="Ensembl"/>
        </authorList>
    </citation>
    <scope>IDENTIFICATION</scope>
</reference>
<dbReference type="InterPro" id="IPR040817">
    <property type="entry name" value="LIFR_D2"/>
</dbReference>
<dbReference type="PANTHER" id="PTHR46708">
    <property type="entry name" value="TENASCIN"/>
    <property type="match status" value="1"/>
</dbReference>
<dbReference type="InterPro" id="IPR013783">
    <property type="entry name" value="Ig-like_fold"/>
</dbReference>
<sequence length="887" mass="99006">MINVRISFINLLWLHQIFSVDYSECNDETVWQSSNPSIRLGDRQSLVVSWVVNHSVSAGEVYEIQIGRTEKHTIVYNTNVTVSSEDLHEYTWTWISDLPLECVDHSVRIRHFYNQSTPSPWSNWTTNNGVKAKDKTKIYPSDQVLREGSNPKFCCVPPVGVNITGMAFGKKPYPLESVGDGVKAITVKNLTIPKGLLKFVLISCSDTTGRQDTLNYVSFPPQKPVNLSCATSDMTTVTCTWDVVRKRDSRNPQTQTLHIWNSGQAPISCKQSSCTFPAVPQLQEYNISVVVKDKLGEEAESYSFNISDRVIPIVEWDRVSPGVTNVTLSWIIQGNLTQMKPLCQVSAVSDDTTELNCNDVSGLCEVKLEHLLPNTDYFTRVRCSINGRLWGEWTRLIPFTTDPLVTLDLWRRIQPLLHSSQVTLLWNPHIVGRATAVNIQGYKVQWSQKGDIWTDFKDGGQSQAEIFIAPGKCDFTVQAVLHTGSSIPAHITVPPVDSTEKLPVQKRLSSTTDGSFNLTWDQQSTVTCSYTVEWCILGNAVPCTLRWMKVPEGNNTVFLPAENFTAGCRYTFNIYGCTENGHKLLEIQMGYAKELKSVQAPRLVEPVQSTSSSVTLEWRYNENDQPAFITGYVVTVQEAGSDMKPGQDAKLFNMSVADPLKKSVTIDGLQQNQKYACSVSALTKEGPGLPASITIRTRGNYSAHLAKILTPILLLLCCTILLWPQRKMLKEIFAYPTGMNIKIPEFDSFLNETDQRLHSQKAEECISCVIEIVNTRPPLMETTTLIEPEPADILCSPGSDSSPSSMAPSCEPIQADYCPQPATLHWDRPTLPRITSITNKSYVYSMVEGYSEPQEVTSSEIKSSFEPSDCLQDSCAVIYGYISNVTL</sequence>
<dbReference type="GeneTree" id="ENSGT00940000155776"/>
<name>A0A3Q1CUR9_AMPOC</name>
<dbReference type="InterPro" id="IPR036116">
    <property type="entry name" value="FN3_sf"/>
</dbReference>
<dbReference type="OMA" id="XEVEVER"/>
<dbReference type="CDD" id="cd00063">
    <property type="entry name" value="FN3"/>
    <property type="match status" value="1"/>
</dbReference>
<dbReference type="Pfam" id="PF00041">
    <property type="entry name" value="fn3"/>
    <property type="match status" value="1"/>
</dbReference>